<dbReference type="OrthoDB" id="9807744at2"/>
<dbReference type="STRING" id="649349.Lbys_3492"/>
<keyword evidence="4" id="KW-1185">Reference proteome</keyword>
<dbReference type="InterPro" id="IPR007349">
    <property type="entry name" value="DUF418"/>
</dbReference>
<reference evidence="3 4" key="2">
    <citation type="journal article" date="2011" name="Stand. Genomic Sci.">
        <title>Complete genome sequence of Leadbetterella byssophila type strain (4M15).</title>
        <authorList>
            <person name="Abt B."/>
            <person name="Teshima H."/>
            <person name="Lucas S."/>
            <person name="Lapidus A."/>
            <person name="Del Rio T.G."/>
            <person name="Nolan M."/>
            <person name="Tice H."/>
            <person name="Cheng J.F."/>
            <person name="Pitluck S."/>
            <person name="Liolios K."/>
            <person name="Pagani I."/>
            <person name="Ivanova N."/>
            <person name="Mavromatis K."/>
            <person name="Pati A."/>
            <person name="Tapia R."/>
            <person name="Han C."/>
            <person name="Goodwin L."/>
            <person name="Chen A."/>
            <person name="Palaniappan K."/>
            <person name="Land M."/>
            <person name="Hauser L."/>
            <person name="Chang Y.J."/>
            <person name="Jeffries C.D."/>
            <person name="Rohde M."/>
            <person name="Goker M."/>
            <person name="Tindall B.J."/>
            <person name="Detter J.C."/>
            <person name="Woyke T."/>
            <person name="Bristow J."/>
            <person name="Eisen J.A."/>
            <person name="Markowitz V."/>
            <person name="Hugenholtz P."/>
            <person name="Klenk H.P."/>
            <person name="Kyrpides N.C."/>
        </authorList>
    </citation>
    <scope>NUCLEOTIDE SEQUENCE [LARGE SCALE GENOMIC DNA]</scope>
    <source>
        <strain evidence="4">DSM 17132 / JCM 16389 / KACC 11308 / NBRC 106382 / 4M15</strain>
    </source>
</reference>
<protein>
    <recommendedName>
        <fullName evidence="2">DUF418 domain-containing protein</fullName>
    </recommendedName>
</protein>
<dbReference type="EMBL" id="CP002305">
    <property type="protein sequence ID" value="ADQ19140.1"/>
    <property type="molecule type" value="Genomic_DNA"/>
</dbReference>
<keyword evidence="1" id="KW-0812">Transmembrane</keyword>
<feature type="transmembrane region" description="Helical" evidence="1">
    <location>
        <begin position="68"/>
        <end position="84"/>
    </location>
</feature>
<feature type="domain" description="DUF418" evidence="2">
    <location>
        <begin position="262"/>
        <end position="421"/>
    </location>
</feature>
<feature type="transmembrane region" description="Helical" evidence="1">
    <location>
        <begin position="269"/>
        <end position="286"/>
    </location>
</feature>
<accession>E4RYL0</accession>
<feature type="transmembrane region" description="Helical" evidence="1">
    <location>
        <begin position="234"/>
        <end position="257"/>
    </location>
</feature>
<dbReference type="eggNOG" id="COG2311">
    <property type="taxonomic scope" value="Bacteria"/>
</dbReference>
<reference key="1">
    <citation type="submission" date="2010-11" db="EMBL/GenBank/DDBJ databases">
        <title>The complete genome of Leadbetterella byssophila DSM 17132.</title>
        <authorList>
            <consortium name="US DOE Joint Genome Institute (JGI-PGF)"/>
            <person name="Lucas S."/>
            <person name="Copeland A."/>
            <person name="Lapidus A."/>
            <person name="Glavina del Rio T."/>
            <person name="Dalin E."/>
            <person name="Tice H."/>
            <person name="Bruce D."/>
            <person name="Goodwin L."/>
            <person name="Pitluck S."/>
            <person name="Kyrpides N."/>
            <person name="Mavromatis K."/>
            <person name="Ivanova N."/>
            <person name="Teshima H."/>
            <person name="Brettin T."/>
            <person name="Detter J.C."/>
            <person name="Han C."/>
            <person name="Tapia R."/>
            <person name="Land M."/>
            <person name="Hauser L."/>
            <person name="Markowitz V."/>
            <person name="Cheng J.-F."/>
            <person name="Hugenholtz P."/>
            <person name="Woyke T."/>
            <person name="Wu D."/>
            <person name="Tindall B."/>
            <person name="Pomrenke H.G."/>
            <person name="Brambilla E."/>
            <person name="Klenk H.-P."/>
            <person name="Eisen J.A."/>
        </authorList>
    </citation>
    <scope>NUCLEOTIDE SEQUENCE [LARGE SCALE GENOMIC DNA]</scope>
    <source>
        <strain>DSM 17132</strain>
    </source>
</reference>
<dbReference type="KEGG" id="lby:Lbys_3492"/>
<feature type="transmembrane region" description="Helical" evidence="1">
    <location>
        <begin position="356"/>
        <end position="376"/>
    </location>
</feature>
<keyword evidence="1" id="KW-1133">Transmembrane helix</keyword>
<evidence type="ECO:0000256" key="1">
    <source>
        <dbReference type="SAM" id="Phobius"/>
    </source>
</evidence>
<dbReference type="PANTHER" id="PTHR30590">
    <property type="entry name" value="INNER MEMBRANE PROTEIN"/>
    <property type="match status" value="1"/>
</dbReference>
<organism evidence="3 4">
    <name type="scientific">Leadbetterella byssophila (strain DSM 17132 / JCM 16389 / KACC 11308 / NBRC 106382 / 4M15)</name>
    <dbReference type="NCBI Taxonomy" id="649349"/>
    <lineage>
        <taxon>Bacteria</taxon>
        <taxon>Pseudomonadati</taxon>
        <taxon>Bacteroidota</taxon>
        <taxon>Cytophagia</taxon>
        <taxon>Cytophagales</taxon>
        <taxon>Leadbetterellaceae</taxon>
        <taxon>Leadbetterella</taxon>
    </lineage>
</organism>
<proteinExistence type="predicted"/>
<dbReference type="PANTHER" id="PTHR30590:SF2">
    <property type="entry name" value="INNER MEMBRANE PROTEIN"/>
    <property type="match status" value="1"/>
</dbReference>
<dbReference type="HOGENOM" id="CLU_039610_0_0_10"/>
<evidence type="ECO:0000313" key="4">
    <source>
        <dbReference type="Proteomes" id="UP000007435"/>
    </source>
</evidence>
<dbReference type="AlphaFoldDB" id="E4RYL0"/>
<feature type="transmembrane region" description="Helical" evidence="1">
    <location>
        <begin position="319"/>
        <end position="336"/>
    </location>
</feature>
<dbReference type="InterPro" id="IPR052529">
    <property type="entry name" value="Bact_Transport_Assoc"/>
</dbReference>
<dbReference type="RefSeq" id="WP_013410163.1">
    <property type="nucleotide sequence ID" value="NC_014655.1"/>
</dbReference>
<feature type="transmembrane region" description="Helical" evidence="1">
    <location>
        <begin position="136"/>
        <end position="158"/>
    </location>
</feature>
<keyword evidence="1" id="KW-0472">Membrane</keyword>
<feature type="transmembrane region" description="Helical" evidence="1">
    <location>
        <begin position="383"/>
        <end position="402"/>
    </location>
</feature>
<gene>
    <name evidence="3" type="ordered locus">Lbys_3492</name>
</gene>
<dbReference type="Proteomes" id="UP000007435">
    <property type="component" value="Chromosome"/>
</dbReference>
<name>E4RYL0_LEAB4</name>
<evidence type="ECO:0000259" key="2">
    <source>
        <dbReference type="Pfam" id="PF04235"/>
    </source>
</evidence>
<sequence length="432" mass="50463">MKNPVAEKERWVALDILRGAAVLGILLMNIREFSLPANFSEAWRGDPDNANFWIYNLIHVLFEGKMRAMFSLLFGAGILLFSFQKEDPTPLFYKRMLVLLIFGLMDTYLFLWIGDILFYYSICGMIVYLFRKMKPIYLSLAVPIVAILGFIGNSIFLLNAKQTRLLFNEAMAVQAEGKALRKDQVKSIEEWRNLEKTLLQNNEEIKKITAQYKGTYRETANYVWPQSFLYQTTYLPMSIADPIALMLLGMALLKWGYLTTMSSKKHKRILKFALIIGLPLAIWNTWYQYKNFPNYDSIILYIETKGINWMILVYEIQRIALVLAIISAIIIIYRAGILQLTFRMLSNVGRLALTNYLSQSIICGFVFYGCGLNFYAEWDYKEIILFVPLVWLFQIIFSHYWLKHYTMGPLEWVWRSLIYGKMETIKRKEGVS</sequence>
<dbReference type="Pfam" id="PF04235">
    <property type="entry name" value="DUF418"/>
    <property type="match status" value="1"/>
</dbReference>
<evidence type="ECO:0000313" key="3">
    <source>
        <dbReference type="EMBL" id="ADQ19140.1"/>
    </source>
</evidence>
<feature type="transmembrane region" description="Helical" evidence="1">
    <location>
        <begin position="96"/>
        <end position="129"/>
    </location>
</feature>